<comment type="caution">
    <text evidence="3">The sequence shown here is derived from an EMBL/GenBank/DDBJ whole genome shotgun (WGS) entry which is preliminary data.</text>
</comment>
<feature type="domain" description="EfeO-type cupredoxin-like" evidence="2">
    <location>
        <begin position="13"/>
        <end position="121"/>
    </location>
</feature>
<keyword evidence="4" id="KW-1185">Reference proteome</keyword>
<organism evidence="3 4">
    <name type="scientific">Alcanivorax profundi</name>
    <dbReference type="NCBI Taxonomy" id="2338368"/>
    <lineage>
        <taxon>Bacteria</taxon>
        <taxon>Pseudomonadati</taxon>
        <taxon>Pseudomonadota</taxon>
        <taxon>Gammaproteobacteria</taxon>
        <taxon>Oceanospirillales</taxon>
        <taxon>Alcanivoracaceae</taxon>
        <taxon>Alcanivorax</taxon>
    </lineage>
</organism>
<dbReference type="InterPro" id="IPR008972">
    <property type="entry name" value="Cupredoxin"/>
</dbReference>
<evidence type="ECO:0000256" key="1">
    <source>
        <dbReference type="SAM" id="Phobius"/>
    </source>
</evidence>
<dbReference type="InterPro" id="IPR028096">
    <property type="entry name" value="EfeO_Cupredoxin"/>
</dbReference>
<feature type="transmembrane region" description="Helical" evidence="1">
    <location>
        <begin position="6"/>
        <end position="22"/>
    </location>
</feature>
<sequence>MTLLINLAGLLLIALIIGWFWLSQPGGRKTRSQQIVSETTVIVDNGVYDPAVIHARAGQPLTLHFQRKDPSPCAEQVVFHGLDVSAFLDTGKTTTITLDNPAAGEYRFTCQMQMYQGRLVVD</sequence>
<dbReference type="Gene3D" id="2.60.40.420">
    <property type="entry name" value="Cupredoxins - blue copper proteins"/>
    <property type="match status" value="1"/>
</dbReference>
<protein>
    <submittedName>
        <fullName evidence="3">Cupredoxin domain-containing protein</fullName>
    </submittedName>
</protein>
<dbReference type="SUPFAM" id="SSF49503">
    <property type="entry name" value="Cupredoxins"/>
    <property type="match status" value="1"/>
</dbReference>
<evidence type="ECO:0000259" key="2">
    <source>
        <dbReference type="Pfam" id="PF13473"/>
    </source>
</evidence>
<keyword evidence="1" id="KW-1133">Transmembrane helix</keyword>
<gene>
    <name evidence="3" type="ORF">D4A39_14430</name>
</gene>
<evidence type="ECO:0000313" key="3">
    <source>
        <dbReference type="EMBL" id="RJG16448.1"/>
    </source>
</evidence>
<dbReference type="Pfam" id="PF13473">
    <property type="entry name" value="Cupredoxin_1"/>
    <property type="match status" value="1"/>
</dbReference>
<dbReference type="Proteomes" id="UP000283734">
    <property type="component" value="Unassembled WGS sequence"/>
</dbReference>
<evidence type="ECO:0000313" key="4">
    <source>
        <dbReference type="Proteomes" id="UP000283734"/>
    </source>
</evidence>
<keyword evidence="1" id="KW-0472">Membrane</keyword>
<dbReference type="RefSeq" id="WP_119918464.1">
    <property type="nucleotide sequence ID" value="NZ_QYYA01000005.1"/>
</dbReference>
<dbReference type="EMBL" id="QYYA01000005">
    <property type="protein sequence ID" value="RJG16448.1"/>
    <property type="molecule type" value="Genomic_DNA"/>
</dbReference>
<reference evidence="3 4" key="1">
    <citation type="submission" date="2018-09" db="EMBL/GenBank/DDBJ databases">
        <title>Alcanivorax profundi sp. nov., isolated from 1000 m-depth seawater of the Mariana Trench.</title>
        <authorList>
            <person name="Liu J."/>
        </authorList>
    </citation>
    <scope>NUCLEOTIDE SEQUENCE [LARGE SCALE GENOMIC DNA]</scope>
    <source>
        <strain evidence="3 4">MTEO17</strain>
    </source>
</reference>
<name>A0A418XUS7_9GAMM</name>
<dbReference type="AlphaFoldDB" id="A0A418XUS7"/>
<dbReference type="OrthoDB" id="9800141at2"/>
<proteinExistence type="predicted"/>
<keyword evidence="1" id="KW-0812">Transmembrane</keyword>
<accession>A0A418XUS7</accession>